<dbReference type="AlphaFoldDB" id="A0AAD8QUY4"/>
<gene>
    <name evidence="3" type="ORF">QYE76_032830</name>
</gene>
<evidence type="ECO:0000313" key="3">
    <source>
        <dbReference type="EMBL" id="KAK1609157.1"/>
    </source>
</evidence>
<proteinExistence type="predicted"/>
<dbReference type="Pfam" id="PF07727">
    <property type="entry name" value="RVT_2"/>
    <property type="match status" value="1"/>
</dbReference>
<feature type="domain" description="Reverse transcriptase Ty1/copia-type" evidence="2">
    <location>
        <begin position="230"/>
        <end position="343"/>
    </location>
</feature>
<name>A0AAD8QUY4_LOLMU</name>
<dbReference type="InterPro" id="IPR043502">
    <property type="entry name" value="DNA/RNA_pol_sf"/>
</dbReference>
<evidence type="ECO:0000256" key="1">
    <source>
        <dbReference type="SAM" id="MobiDB-lite"/>
    </source>
</evidence>
<evidence type="ECO:0000259" key="2">
    <source>
        <dbReference type="Pfam" id="PF07727"/>
    </source>
</evidence>
<comment type="caution">
    <text evidence="3">The sequence shown here is derived from an EMBL/GenBank/DDBJ whole genome shotgun (WGS) entry which is preliminary data.</text>
</comment>
<accession>A0AAD8QUY4</accession>
<feature type="region of interest" description="Disordered" evidence="1">
    <location>
        <begin position="100"/>
        <end position="137"/>
    </location>
</feature>
<dbReference type="Proteomes" id="UP001231189">
    <property type="component" value="Unassembled WGS sequence"/>
</dbReference>
<dbReference type="SUPFAM" id="SSF56672">
    <property type="entry name" value="DNA/RNA polymerases"/>
    <property type="match status" value="1"/>
</dbReference>
<dbReference type="PANTHER" id="PTHR43383:SF2">
    <property type="entry name" value="AMIDOHYDROLASE 2 FAMILY PROTEIN"/>
    <property type="match status" value="1"/>
</dbReference>
<protein>
    <recommendedName>
        <fullName evidence="2">Reverse transcriptase Ty1/copia-type domain-containing protein</fullName>
    </recommendedName>
</protein>
<dbReference type="EMBL" id="JAUUTY010000007">
    <property type="protein sequence ID" value="KAK1609157.1"/>
    <property type="molecule type" value="Genomic_DNA"/>
</dbReference>
<sequence length="404" mass="44471">MFVSMDVTFRESEPFYGQQTDLSLLFAELDQLHSLQDGHEGEKVVSHTKGSVGTKPDGDVQVQVQPVQPVVGTIPLDSPQIHVPVRDRWPQNLQVYTRRQPHVQGEQEGSDASSSDTVGHQPHVHGEKQGSSSSSFDTVDLPIALRKETREAAKKGEVARKALCEMHALQTVSDEHDISKKNSYEALSPSYRAFVASLQTVSIPNDWKTAKQYPKWREVMIKELEALKKNKTWVLTTLPAGKTTVSCKWIYTVKQNPEGKVERYKAILVARGFSQTYGIDYDETFALVAKMNTVRILVSCAANFGWKLHQLDVKNAFLHGDLQEEVYMEIPPGFGTSQTKGKVPAAPSESLRLDAPAMAVLWAAAVAPSARCAGNMWAVSRAISRANGRDPGIHNGIRALSGGA</sequence>
<organism evidence="3 4">
    <name type="scientific">Lolium multiflorum</name>
    <name type="common">Italian ryegrass</name>
    <name type="synonym">Lolium perenne subsp. multiflorum</name>
    <dbReference type="NCBI Taxonomy" id="4521"/>
    <lineage>
        <taxon>Eukaryota</taxon>
        <taxon>Viridiplantae</taxon>
        <taxon>Streptophyta</taxon>
        <taxon>Embryophyta</taxon>
        <taxon>Tracheophyta</taxon>
        <taxon>Spermatophyta</taxon>
        <taxon>Magnoliopsida</taxon>
        <taxon>Liliopsida</taxon>
        <taxon>Poales</taxon>
        <taxon>Poaceae</taxon>
        <taxon>BOP clade</taxon>
        <taxon>Pooideae</taxon>
        <taxon>Poodae</taxon>
        <taxon>Poeae</taxon>
        <taxon>Poeae Chloroplast Group 2 (Poeae type)</taxon>
        <taxon>Loliodinae</taxon>
        <taxon>Loliinae</taxon>
        <taxon>Lolium</taxon>
    </lineage>
</organism>
<dbReference type="PANTHER" id="PTHR43383">
    <property type="entry name" value="NODULIN 6"/>
    <property type="match status" value="1"/>
</dbReference>
<reference evidence="3" key="1">
    <citation type="submission" date="2023-07" db="EMBL/GenBank/DDBJ databases">
        <title>A chromosome-level genome assembly of Lolium multiflorum.</title>
        <authorList>
            <person name="Chen Y."/>
            <person name="Copetti D."/>
            <person name="Kolliker R."/>
            <person name="Studer B."/>
        </authorList>
    </citation>
    <scope>NUCLEOTIDE SEQUENCE</scope>
    <source>
        <strain evidence="3">02402/16</strain>
        <tissue evidence="3">Leaf</tissue>
    </source>
</reference>
<dbReference type="InterPro" id="IPR013103">
    <property type="entry name" value="RVT_2"/>
</dbReference>
<keyword evidence="4" id="KW-1185">Reference proteome</keyword>
<evidence type="ECO:0000313" key="4">
    <source>
        <dbReference type="Proteomes" id="UP001231189"/>
    </source>
</evidence>